<dbReference type="EMBL" id="JAQJAN010000011">
    <property type="protein sequence ID" value="KAJ5719353.1"/>
    <property type="molecule type" value="Genomic_DNA"/>
</dbReference>
<keyword evidence="2" id="KW-1185">Reference proteome</keyword>
<accession>A0AAD6HJ33</accession>
<gene>
    <name evidence="1" type="ORF">N7493_007808</name>
</gene>
<dbReference type="Proteomes" id="UP001215712">
    <property type="component" value="Unassembled WGS sequence"/>
</dbReference>
<dbReference type="AlphaFoldDB" id="A0AAD6HJ33"/>
<reference evidence="1" key="1">
    <citation type="journal article" date="2023" name="IMA Fungus">
        <title>Comparative genomic study of the Penicillium genus elucidates a diverse pangenome and 15 lateral gene transfer events.</title>
        <authorList>
            <person name="Petersen C."/>
            <person name="Sorensen T."/>
            <person name="Nielsen M.R."/>
            <person name="Sondergaard T.E."/>
            <person name="Sorensen J.L."/>
            <person name="Fitzpatrick D.A."/>
            <person name="Frisvad J.C."/>
            <person name="Nielsen K.L."/>
        </authorList>
    </citation>
    <scope>NUCLEOTIDE SEQUENCE</scope>
    <source>
        <strain evidence="1">IBT 17514</strain>
    </source>
</reference>
<sequence>MTSKVPSVPDFVSLGLKYHPRDSLEPDLESQLLNNDSESTSRFYASMQVTKDRDLIPTPPFLLSKKEKSESPLLDSNSTLDVNHYMQNMEDFVQHLKDTSRVNDYIQIWGRLIPASTPQ</sequence>
<name>A0AAD6HJ33_9EURO</name>
<organism evidence="1 2">
    <name type="scientific">Penicillium malachiteum</name>
    <dbReference type="NCBI Taxonomy" id="1324776"/>
    <lineage>
        <taxon>Eukaryota</taxon>
        <taxon>Fungi</taxon>
        <taxon>Dikarya</taxon>
        <taxon>Ascomycota</taxon>
        <taxon>Pezizomycotina</taxon>
        <taxon>Eurotiomycetes</taxon>
        <taxon>Eurotiomycetidae</taxon>
        <taxon>Eurotiales</taxon>
        <taxon>Aspergillaceae</taxon>
        <taxon>Penicillium</taxon>
    </lineage>
</organism>
<proteinExistence type="predicted"/>
<evidence type="ECO:0000313" key="2">
    <source>
        <dbReference type="Proteomes" id="UP001215712"/>
    </source>
</evidence>
<comment type="caution">
    <text evidence="1">The sequence shown here is derived from an EMBL/GenBank/DDBJ whole genome shotgun (WGS) entry which is preliminary data.</text>
</comment>
<evidence type="ECO:0000313" key="1">
    <source>
        <dbReference type="EMBL" id="KAJ5719353.1"/>
    </source>
</evidence>
<reference evidence="1" key="2">
    <citation type="submission" date="2023-01" db="EMBL/GenBank/DDBJ databases">
        <authorList>
            <person name="Petersen C."/>
        </authorList>
    </citation>
    <scope>NUCLEOTIDE SEQUENCE</scope>
    <source>
        <strain evidence="1">IBT 17514</strain>
    </source>
</reference>
<protein>
    <submittedName>
        <fullName evidence="1">Uncharacterized protein</fullName>
    </submittedName>
</protein>